<dbReference type="SUPFAM" id="SSF56281">
    <property type="entry name" value="Metallo-hydrolase/oxidoreductase"/>
    <property type="match status" value="1"/>
</dbReference>
<sequence>MNRILTLIFCLITTFGISQTKDIQIEFIGNCGLHMTDGTTNFYIDFPYKSGAHGYMEFEESELDSIKDNSIFIFTHKHSDHYSKKNLKKVMKEKGGQTYGVSNISELEKLRESIEDFEIKAYKTDHTVFGISFRHYSYLITWHNKKIYLSGDTTEPETIGKMEKIDLAFVPYWILKNAKEQNITIDAKMFAVYHLYPEQIPSAKENWDEVENIRPMVEQGEKITIELETE</sequence>
<protein>
    <submittedName>
        <fullName evidence="1">MBL fold metallo-hydrolase</fullName>
    </submittedName>
</protein>
<dbReference type="PANTHER" id="PTHR43546:SF8">
    <property type="entry name" value="METALLO-BETA-LACTAMASE DOMAIN-CONTAINING PROTEIN"/>
    <property type="match status" value="1"/>
</dbReference>
<dbReference type="InterPro" id="IPR036866">
    <property type="entry name" value="RibonucZ/Hydroxyglut_hydro"/>
</dbReference>
<evidence type="ECO:0000313" key="1">
    <source>
        <dbReference type="EMBL" id="MFC5196647.1"/>
    </source>
</evidence>
<organism evidence="1 2">
    <name type="scientific">Bizionia hallyeonensis</name>
    <dbReference type="NCBI Taxonomy" id="1123757"/>
    <lineage>
        <taxon>Bacteria</taxon>
        <taxon>Pseudomonadati</taxon>
        <taxon>Bacteroidota</taxon>
        <taxon>Flavobacteriia</taxon>
        <taxon>Flavobacteriales</taxon>
        <taxon>Flavobacteriaceae</taxon>
        <taxon>Bizionia</taxon>
    </lineage>
</organism>
<dbReference type="Proteomes" id="UP001596162">
    <property type="component" value="Unassembled WGS sequence"/>
</dbReference>
<reference evidence="2" key="1">
    <citation type="journal article" date="2019" name="Int. J. Syst. Evol. Microbiol.">
        <title>The Global Catalogue of Microorganisms (GCM) 10K type strain sequencing project: providing services to taxonomists for standard genome sequencing and annotation.</title>
        <authorList>
            <consortium name="The Broad Institute Genomics Platform"/>
            <consortium name="The Broad Institute Genome Sequencing Center for Infectious Disease"/>
            <person name="Wu L."/>
            <person name="Ma J."/>
        </authorList>
    </citation>
    <scope>NUCLEOTIDE SEQUENCE [LARGE SCALE GENOMIC DNA]</scope>
    <source>
        <strain evidence="2">JCM 17978</strain>
    </source>
</reference>
<comment type="caution">
    <text evidence="1">The sequence shown here is derived from an EMBL/GenBank/DDBJ whole genome shotgun (WGS) entry which is preliminary data.</text>
</comment>
<accession>A0ABW0C8T0</accession>
<gene>
    <name evidence="1" type="ORF">ACFPH8_15015</name>
</gene>
<keyword evidence="2" id="KW-1185">Reference proteome</keyword>
<name>A0ABW0C8T0_9FLAO</name>
<proteinExistence type="predicted"/>
<dbReference type="EMBL" id="JBHSLA010000025">
    <property type="protein sequence ID" value="MFC5196647.1"/>
    <property type="molecule type" value="Genomic_DNA"/>
</dbReference>
<dbReference type="Gene3D" id="3.60.15.10">
    <property type="entry name" value="Ribonuclease Z/Hydroxyacylglutathione hydrolase-like"/>
    <property type="match status" value="1"/>
</dbReference>
<dbReference type="InterPro" id="IPR050114">
    <property type="entry name" value="UPF0173_UPF0282_UlaG_hydrolase"/>
</dbReference>
<dbReference type="RefSeq" id="WP_376862279.1">
    <property type="nucleotide sequence ID" value="NZ_JBHSLA010000025.1"/>
</dbReference>
<dbReference type="PANTHER" id="PTHR43546">
    <property type="entry name" value="UPF0173 METAL-DEPENDENT HYDROLASE MJ1163-RELATED"/>
    <property type="match status" value="1"/>
</dbReference>
<evidence type="ECO:0000313" key="2">
    <source>
        <dbReference type="Proteomes" id="UP001596162"/>
    </source>
</evidence>